<accession>A0A4C1W8Q8</accession>
<reference evidence="1 2" key="1">
    <citation type="journal article" date="2019" name="Commun. Biol.">
        <title>The bagworm genome reveals a unique fibroin gene that provides high tensile strength.</title>
        <authorList>
            <person name="Kono N."/>
            <person name="Nakamura H."/>
            <person name="Ohtoshi R."/>
            <person name="Tomita M."/>
            <person name="Numata K."/>
            <person name="Arakawa K."/>
        </authorList>
    </citation>
    <scope>NUCLEOTIDE SEQUENCE [LARGE SCALE GENOMIC DNA]</scope>
</reference>
<dbReference type="AlphaFoldDB" id="A0A4C1W8Q8"/>
<organism evidence="1 2">
    <name type="scientific">Eumeta variegata</name>
    <name type="common">Bagworm moth</name>
    <name type="synonym">Eumeta japonica</name>
    <dbReference type="NCBI Taxonomy" id="151549"/>
    <lineage>
        <taxon>Eukaryota</taxon>
        <taxon>Metazoa</taxon>
        <taxon>Ecdysozoa</taxon>
        <taxon>Arthropoda</taxon>
        <taxon>Hexapoda</taxon>
        <taxon>Insecta</taxon>
        <taxon>Pterygota</taxon>
        <taxon>Neoptera</taxon>
        <taxon>Endopterygota</taxon>
        <taxon>Lepidoptera</taxon>
        <taxon>Glossata</taxon>
        <taxon>Ditrysia</taxon>
        <taxon>Tineoidea</taxon>
        <taxon>Psychidae</taxon>
        <taxon>Oiketicinae</taxon>
        <taxon>Eumeta</taxon>
    </lineage>
</organism>
<evidence type="ECO:0000313" key="2">
    <source>
        <dbReference type="Proteomes" id="UP000299102"/>
    </source>
</evidence>
<sequence length="131" mass="14978">MPRRPGIVSQRLQLHGRRGLASVRRDNRSYFQRSVASRPTQRGILRALIVLSRRDAIDPPSVNTLRFCHEGRRRCCFHKSVWIQTVLWAAASASPIKGQSLRCHGVEIKNLKCMIRLDLSVSRGAYAIRFI</sequence>
<evidence type="ECO:0000313" key="1">
    <source>
        <dbReference type="EMBL" id="GBP46899.1"/>
    </source>
</evidence>
<name>A0A4C1W8Q8_EUMVA</name>
<proteinExistence type="predicted"/>
<keyword evidence="2" id="KW-1185">Reference proteome</keyword>
<gene>
    <name evidence="1" type="ORF">EVAR_37803_1</name>
</gene>
<comment type="caution">
    <text evidence="1">The sequence shown here is derived from an EMBL/GenBank/DDBJ whole genome shotgun (WGS) entry which is preliminary data.</text>
</comment>
<protein>
    <submittedName>
        <fullName evidence="1">Uncharacterized protein</fullName>
    </submittedName>
</protein>
<dbReference type="EMBL" id="BGZK01000491">
    <property type="protein sequence ID" value="GBP46899.1"/>
    <property type="molecule type" value="Genomic_DNA"/>
</dbReference>
<dbReference type="Proteomes" id="UP000299102">
    <property type="component" value="Unassembled WGS sequence"/>
</dbReference>